<reference evidence="1" key="1">
    <citation type="journal article" date="2015" name="Nature">
        <title>Complex archaea that bridge the gap between prokaryotes and eukaryotes.</title>
        <authorList>
            <person name="Spang A."/>
            <person name="Saw J.H."/>
            <person name="Jorgensen S.L."/>
            <person name="Zaremba-Niedzwiedzka K."/>
            <person name="Martijn J."/>
            <person name="Lind A.E."/>
            <person name="van Eijk R."/>
            <person name="Schleper C."/>
            <person name="Guy L."/>
            <person name="Ettema T.J."/>
        </authorList>
    </citation>
    <scope>NUCLEOTIDE SEQUENCE</scope>
</reference>
<evidence type="ECO:0000313" key="1">
    <source>
        <dbReference type="EMBL" id="KKN07116.1"/>
    </source>
</evidence>
<proteinExistence type="predicted"/>
<sequence>MGWRAMDLEAKVVFKLYWVCPECGNPNGLRGLAEHEHRFINGPLDSEYECKRCEAEVKLKAARR</sequence>
<comment type="caution">
    <text evidence="1">The sequence shown here is derived from an EMBL/GenBank/DDBJ whole genome shotgun (WGS) entry which is preliminary data.</text>
</comment>
<name>A0A0F9Q1F0_9ZZZZ</name>
<dbReference type="AlphaFoldDB" id="A0A0F9Q1F0"/>
<accession>A0A0F9Q1F0</accession>
<dbReference type="EMBL" id="LAZR01004605">
    <property type="protein sequence ID" value="KKN07116.1"/>
    <property type="molecule type" value="Genomic_DNA"/>
</dbReference>
<organism evidence="1">
    <name type="scientific">marine sediment metagenome</name>
    <dbReference type="NCBI Taxonomy" id="412755"/>
    <lineage>
        <taxon>unclassified sequences</taxon>
        <taxon>metagenomes</taxon>
        <taxon>ecological metagenomes</taxon>
    </lineage>
</organism>
<gene>
    <name evidence="1" type="ORF">LCGC14_1070480</name>
</gene>
<protein>
    <submittedName>
        <fullName evidence="1">Uncharacterized protein</fullName>
    </submittedName>
</protein>